<dbReference type="EMBL" id="NIDE01000004">
    <property type="protein sequence ID" value="OWK43007.1"/>
    <property type="molecule type" value="Genomic_DNA"/>
</dbReference>
<dbReference type="Proteomes" id="UP000214646">
    <property type="component" value="Unassembled WGS sequence"/>
</dbReference>
<dbReference type="InterPro" id="IPR036237">
    <property type="entry name" value="Xyl_isomerase-like_sf"/>
</dbReference>
<dbReference type="NCBIfam" id="TIGR02630">
    <property type="entry name" value="xylose_isom_A"/>
    <property type="match status" value="1"/>
</dbReference>
<dbReference type="SUPFAM" id="SSF51658">
    <property type="entry name" value="Xylose isomerase-like"/>
    <property type="match status" value="1"/>
</dbReference>
<feature type="active site" evidence="9">
    <location>
        <position position="146"/>
    </location>
</feature>
<comment type="subunit">
    <text evidence="2 9 11">Homotetramer.</text>
</comment>
<evidence type="ECO:0000256" key="5">
    <source>
        <dbReference type="ARBA" id="ARBA00022723"/>
    </source>
</evidence>
<comment type="catalytic activity">
    <reaction evidence="8 9 10">
        <text>alpha-D-xylose = alpha-D-xylulofuranose</text>
        <dbReference type="Rhea" id="RHEA:22816"/>
        <dbReference type="ChEBI" id="CHEBI:28518"/>
        <dbReference type="ChEBI" id="CHEBI:188998"/>
        <dbReference type="EC" id="5.3.1.5"/>
    </reaction>
</comment>
<feature type="binding site" evidence="9">
    <location>
        <position position="310"/>
    </location>
    <ligand>
        <name>Mg(2+)</name>
        <dbReference type="ChEBI" id="CHEBI:18420"/>
        <label>2</label>
    </ligand>
</feature>
<feature type="binding site" evidence="9">
    <location>
        <position position="338"/>
    </location>
    <ligand>
        <name>Mg(2+)</name>
        <dbReference type="ChEBI" id="CHEBI:18420"/>
        <label>1</label>
    </ligand>
</feature>
<protein>
    <recommendedName>
        <fullName evidence="3 9">Xylose isomerase</fullName>
        <ecNumber evidence="3 9">5.3.1.5</ecNumber>
    </recommendedName>
</protein>
<feature type="binding site" evidence="9">
    <location>
        <position position="381"/>
    </location>
    <ligand>
        <name>Mg(2+)</name>
        <dbReference type="ChEBI" id="CHEBI:18420"/>
        <label>1</label>
    </ligand>
</feature>
<feature type="active site" evidence="9">
    <location>
        <position position="143"/>
    </location>
</feature>
<dbReference type="PRINTS" id="PR00688">
    <property type="entry name" value="XYLOSISMRASE"/>
</dbReference>
<organism evidence="12 13">
    <name type="scientific">Fimbriiglobus ruber</name>
    <dbReference type="NCBI Taxonomy" id="1908690"/>
    <lineage>
        <taxon>Bacteria</taxon>
        <taxon>Pseudomonadati</taxon>
        <taxon>Planctomycetota</taxon>
        <taxon>Planctomycetia</taxon>
        <taxon>Gemmatales</taxon>
        <taxon>Gemmataceae</taxon>
        <taxon>Fimbriiglobus</taxon>
    </lineage>
</organism>
<evidence type="ECO:0000256" key="6">
    <source>
        <dbReference type="ARBA" id="ARBA00023235"/>
    </source>
</evidence>
<keyword evidence="4 9" id="KW-0859">Xylose metabolism</keyword>
<accession>A0A225E3N8</accession>
<feature type="binding site" evidence="9">
    <location>
        <position position="349"/>
    </location>
    <ligand>
        <name>Mg(2+)</name>
        <dbReference type="ChEBI" id="CHEBI:18420"/>
        <label>2</label>
    </ligand>
</feature>
<keyword evidence="13" id="KW-1185">Reference proteome</keyword>
<feature type="binding site" evidence="9">
    <location>
        <position position="313"/>
    </location>
    <ligand>
        <name>Mg(2+)</name>
        <dbReference type="ChEBI" id="CHEBI:18420"/>
        <label>2</label>
    </ligand>
</feature>
<evidence type="ECO:0000256" key="3">
    <source>
        <dbReference type="ARBA" id="ARBA00011958"/>
    </source>
</evidence>
<evidence type="ECO:0000256" key="2">
    <source>
        <dbReference type="ARBA" id="ARBA00011881"/>
    </source>
</evidence>
<dbReference type="InterPro" id="IPR001998">
    <property type="entry name" value="Xylose_isomerase"/>
</dbReference>
<dbReference type="GO" id="GO:0005737">
    <property type="term" value="C:cytoplasm"/>
    <property type="evidence" value="ECO:0007669"/>
    <property type="project" value="UniProtKB-SubCell"/>
</dbReference>
<evidence type="ECO:0000313" key="13">
    <source>
        <dbReference type="Proteomes" id="UP000214646"/>
    </source>
</evidence>
<keyword evidence="5 9" id="KW-0479">Metal-binding</keyword>
<comment type="cofactor">
    <cofactor evidence="9">
        <name>Mg(2+)</name>
        <dbReference type="ChEBI" id="CHEBI:18420"/>
    </cofactor>
    <text evidence="9">Binds 2 magnesium ions per subunit.</text>
</comment>
<dbReference type="PANTHER" id="PTHR48408">
    <property type="match status" value="1"/>
</dbReference>
<dbReference type="AlphaFoldDB" id="A0A225E3N8"/>
<reference evidence="13" key="1">
    <citation type="submission" date="2017-06" db="EMBL/GenBank/DDBJ databases">
        <title>Genome analysis of Fimbriiglobus ruber SP5, the first member of the order Planctomycetales with confirmed chitinolytic capability.</title>
        <authorList>
            <person name="Ravin N.V."/>
            <person name="Rakitin A.L."/>
            <person name="Ivanova A.A."/>
            <person name="Beletsky A.V."/>
            <person name="Kulichevskaya I.S."/>
            <person name="Mardanov A.V."/>
            <person name="Dedysh S.N."/>
        </authorList>
    </citation>
    <scope>NUCLEOTIDE SEQUENCE [LARGE SCALE GENOMIC DNA]</scope>
    <source>
        <strain evidence="13">SP5</strain>
    </source>
</reference>
<feature type="binding site" evidence="9">
    <location>
        <position position="310"/>
    </location>
    <ligand>
        <name>Mg(2+)</name>
        <dbReference type="ChEBI" id="CHEBI:18420"/>
        <label>1</label>
    </ligand>
</feature>
<dbReference type="PANTHER" id="PTHR48408:SF1">
    <property type="entry name" value="XYLOSE ISOMERASE"/>
    <property type="match status" value="1"/>
</dbReference>
<evidence type="ECO:0000313" key="12">
    <source>
        <dbReference type="EMBL" id="OWK43007.1"/>
    </source>
</evidence>
<comment type="caution">
    <text evidence="12">The sequence shown here is derived from an EMBL/GenBank/DDBJ whole genome shotgun (WGS) entry which is preliminary data.</text>
</comment>
<comment type="subcellular location">
    <subcellularLocation>
        <location evidence="9 11">Cytoplasm</location>
    </subcellularLocation>
</comment>
<proteinExistence type="inferred from homology"/>
<feature type="binding site" evidence="9">
    <location>
        <position position="351"/>
    </location>
    <ligand>
        <name>Mg(2+)</name>
        <dbReference type="ChEBI" id="CHEBI:18420"/>
        <label>2</label>
    </ligand>
</feature>
<evidence type="ECO:0000256" key="4">
    <source>
        <dbReference type="ARBA" id="ARBA00022629"/>
    </source>
</evidence>
<sequence>MSSGGDRFSDPKAAPPILPAPAATSYPFPIPNPDPHTLSHGAAMSFFPDVSKIAYEGPDSKNPLAFRHYNPDELVEGKSMKDHLRFAVAYWHTFRGTGSDPFGPGTAVRPWEDGTDSVDMAVKRVRVAFEFMEKLGCPFYCFHDRDVSPEGKTLTDSNKNLDAVVKALKEEQQRTGIKLLWGTANLFSNPRFMHGASTSCNADVFAFSAAQVKKALEVTKELGGENYVFWGGREGYVNLYNTDLRRELDHFAKFLQMAVDYKKKIGFGGTFLIEPKPHEPTSHQYDFDCGNCMAFLRTYGLEKEFKFNVETNHATLAKHTMYHELAYASAYGMLGSIDANRGDLLLGWDTDQFPTDLYTTAQVMLVVLGQGGIGAGGLNFDAKVRRESFEPIDLFHAHIGGMDAFAHGLKIAAAIRKDGALKDIVKQRYASWDDGIGKKIEADSEDFASLEAYMLQKGNAAANVSGRQELIENIFNRYFR</sequence>
<dbReference type="GO" id="GO:0009045">
    <property type="term" value="F:xylose isomerase activity"/>
    <property type="evidence" value="ECO:0007669"/>
    <property type="project" value="UniProtKB-UniRule"/>
</dbReference>
<dbReference type="GO" id="GO:0042732">
    <property type="term" value="P:D-xylose metabolic process"/>
    <property type="evidence" value="ECO:0007669"/>
    <property type="project" value="UniProtKB-UniRule"/>
</dbReference>
<dbReference type="GO" id="GO:0000287">
    <property type="term" value="F:magnesium ion binding"/>
    <property type="evidence" value="ECO:0007669"/>
    <property type="project" value="UniProtKB-UniRule"/>
</dbReference>
<evidence type="ECO:0000256" key="1">
    <source>
        <dbReference type="ARBA" id="ARBA00005765"/>
    </source>
</evidence>
<name>A0A225E3N8_9BACT</name>
<comment type="similarity">
    <text evidence="1 9 10">Belongs to the xylose isomerase family.</text>
</comment>
<keyword evidence="6 9" id="KW-0413">Isomerase</keyword>
<evidence type="ECO:0000256" key="10">
    <source>
        <dbReference type="RuleBase" id="RU000609"/>
    </source>
</evidence>
<dbReference type="HAMAP" id="MF_00455">
    <property type="entry name" value="Xylose_isom_A"/>
    <property type="match status" value="1"/>
</dbReference>
<feature type="binding site" evidence="9">
    <location>
        <position position="274"/>
    </location>
    <ligand>
        <name>Mg(2+)</name>
        <dbReference type="ChEBI" id="CHEBI:18420"/>
        <label>1</label>
    </ligand>
</feature>
<keyword evidence="9" id="KW-0460">Magnesium</keyword>
<keyword evidence="9" id="KW-0963">Cytoplasm</keyword>
<dbReference type="NCBIfam" id="NF003998">
    <property type="entry name" value="PRK05474.1"/>
    <property type="match status" value="1"/>
</dbReference>
<dbReference type="FunFam" id="3.20.20.150:FF:000002">
    <property type="entry name" value="Xylose isomerase"/>
    <property type="match status" value="1"/>
</dbReference>
<gene>
    <name evidence="9" type="primary">xylA</name>
    <name evidence="12" type="ORF">FRUB_02606</name>
</gene>
<dbReference type="EC" id="5.3.1.5" evidence="3 9"/>
<dbReference type="Gene3D" id="3.20.20.150">
    <property type="entry name" value="Divalent-metal-dependent TIM barrel enzymes"/>
    <property type="match status" value="1"/>
</dbReference>
<dbReference type="InterPro" id="IPR013452">
    <property type="entry name" value="Xylose_isom_bac"/>
</dbReference>
<dbReference type="PROSITE" id="PS51415">
    <property type="entry name" value="XYLOSE_ISOMERASE"/>
    <property type="match status" value="1"/>
</dbReference>
<evidence type="ECO:0000256" key="7">
    <source>
        <dbReference type="ARBA" id="ARBA00023277"/>
    </source>
</evidence>
<evidence type="ECO:0000256" key="11">
    <source>
        <dbReference type="RuleBase" id="RU000610"/>
    </source>
</evidence>
<evidence type="ECO:0000256" key="9">
    <source>
        <dbReference type="HAMAP-Rule" id="MF_00455"/>
    </source>
</evidence>
<keyword evidence="7 9" id="KW-0119">Carbohydrate metabolism</keyword>
<evidence type="ECO:0000256" key="8">
    <source>
        <dbReference type="ARBA" id="ARBA00033659"/>
    </source>
</evidence>